<dbReference type="Pfam" id="PF13392">
    <property type="entry name" value="HNH_3"/>
    <property type="match status" value="1"/>
</dbReference>
<dbReference type="Gene3D" id="3.90.75.20">
    <property type="match status" value="1"/>
</dbReference>
<dbReference type="Proteomes" id="UP000266172">
    <property type="component" value="Unassembled WGS sequence"/>
</dbReference>
<keyword evidence="2" id="KW-0378">Hydrolase</keyword>
<dbReference type="InterPro" id="IPR003615">
    <property type="entry name" value="HNH_nuc"/>
</dbReference>
<dbReference type="AlphaFoldDB" id="A0A395V973"/>
<dbReference type="GO" id="GO:0004519">
    <property type="term" value="F:endonuclease activity"/>
    <property type="evidence" value="ECO:0007669"/>
    <property type="project" value="UniProtKB-KW"/>
</dbReference>
<proteinExistence type="predicted"/>
<gene>
    <name evidence="2" type="ORF">DWX93_00965</name>
</gene>
<sequence length="268" mass="30760">MRGWPEEVVTWLRENVPGRTSKEVAEIINQQGYDRKYGMTFTESMIKGAKNRYGIKSGTPSGTKKGSSFKYPEGMEEYVRSVAQGRKTEEIVEMVSLHFGIEFSASQCRAYKKNHDIISGVDCRFEKGHVPANKGKPMSQEQYEKCKATMFKKGDVPANHMEVGEYTHTTGGYLIRKVKETGPQWERFEFVHRTVWEEHNGPVPEGKMVSFLDGNKDNCNIENLVLIDNEENLEMNRSRLRFADPERTKTGVLVAKARVTVRQKKRRK</sequence>
<dbReference type="EMBL" id="QRVL01000001">
    <property type="protein sequence ID" value="RGS41943.1"/>
    <property type="molecule type" value="Genomic_DNA"/>
</dbReference>
<dbReference type="InterPro" id="IPR044925">
    <property type="entry name" value="His-Me_finger_sf"/>
</dbReference>
<feature type="domain" description="HNH nuclease" evidence="1">
    <location>
        <begin position="190"/>
        <end position="232"/>
    </location>
</feature>
<keyword evidence="2" id="KW-0255">Endonuclease</keyword>
<comment type="caution">
    <text evidence="2">The sequence shown here is derived from an EMBL/GenBank/DDBJ whole genome shotgun (WGS) entry which is preliminary data.</text>
</comment>
<evidence type="ECO:0000259" key="1">
    <source>
        <dbReference type="Pfam" id="PF13392"/>
    </source>
</evidence>
<evidence type="ECO:0000313" key="2">
    <source>
        <dbReference type="EMBL" id="RGS41943.1"/>
    </source>
</evidence>
<organism evidence="2 3">
    <name type="scientific">Roseburia hominis</name>
    <dbReference type="NCBI Taxonomy" id="301301"/>
    <lineage>
        <taxon>Bacteria</taxon>
        <taxon>Bacillati</taxon>
        <taxon>Bacillota</taxon>
        <taxon>Clostridia</taxon>
        <taxon>Lachnospirales</taxon>
        <taxon>Lachnospiraceae</taxon>
        <taxon>Roseburia</taxon>
    </lineage>
</organism>
<dbReference type="SUPFAM" id="SSF54060">
    <property type="entry name" value="His-Me finger endonucleases"/>
    <property type="match status" value="1"/>
</dbReference>
<accession>A0A395V973</accession>
<protein>
    <submittedName>
        <fullName evidence="2">HNH endonuclease</fullName>
    </submittedName>
</protein>
<evidence type="ECO:0000313" key="3">
    <source>
        <dbReference type="Proteomes" id="UP000266172"/>
    </source>
</evidence>
<name>A0A395V973_9FIRM</name>
<keyword evidence="2" id="KW-0540">Nuclease</keyword>
<reference evidence="2 3" key="1">
    <citation type="submission" date="2018-08" db="EMBL/GenBank/DDBJ databases">
        <title>A genome reference for cultivated species of the human gut microbiota.</title>
        <authorList>
            <person name="Zou Y."/>
            <person name="Xue W."/>
            <person name="Luo G."/>
        </authorList>
    </citation>
    <scope>NUCLEOTIDE SEQUENCE [LARGE SCALE GENOMIC DNA]</scope>
    <source>
        <strain evidence="2 3">AF22-12AC</strain>
    </source>
</reference>